<dbReference type="AlphaFoldDB" id="A0A9P6GUJ4"/>
<dbReference type="Proteomes" id="UP000756921">
    <property type="component" value="Unassembled WGS sequence"/>
</dbReference>
<evidence type="ECO:0000313" key="2">
    <source>
        <dbReference type="EMBL" id="KAF9741839.1"/>
    </source>
</evidence>
<organism evidence="2 3">
    <name type="scientific">Paraphaeosphaeria minitans</name>
    <dbReference type="NCBI Taxonomy" id="565426"/>
    <lineage>
        <taxon>Eukaryota</taxon>
        <taxon>Fungi</taxon>
        <taxon>Dikarya</taxon>
        <taxon>Ascomycota</taxon>
        <taxon>Pezizomycotina</taxon>
        <taxon>Dothideomycetes</taxon>
        <taxon>Pleosporomycetidae</taxon>
        <taxon>Pleosporales</taxon>
        <taxon>Massarineae</taxon>
        <taxon>Didymosphaeriaceae</taxon>
        <taxon>Paraphaeosphaeria</taxon>
    </lineage>
</organism>
<dbReference type="EMBL" id="WJXW01000001">
    <property type="protein sequence ID" value="KAF9741839.1"/>
    <property type="molecule type" value="Genomic_DNA"/>
</dbReference>
<feature type="compositionally biased region" description="Basic and acidic residues" evidence="1">
    <location>
        <begin position="1"/>
        <end position="14"/>
    </location>
</feature>
<sequence>MTEALSKEEGDWGRSSHARGFHGNNRKTKARYILWAIDWCLLRGRLFLNVALGSQRNAGDLPRILAHPLSPAAARGIFILTSRSSKRNQDHGAKVTFLEDLDVEL</sequence>
<comment type="caution">
    <text evidence="2">The sequence shown here is derived from an EMBL/GenBank/DDBJ whole genome shotgun (WGS) entry which is preliminary data.</text>
</comment>
<gene>
    <name evidence="2" type="ORF">PMIN01_01378</name>
</gene>
<reference evidence="2" key="1">
    <citation type="journal article" date="2020" name="Mol. Plant Microbe Interact.">
        <title>Genome Sequence of the Biocontrol Agent Coniothyrium minitans strain Conio (IMI 134523).</title>
        <authorList>
            <person name="Patel D."/>
            <person name="Shittu T.A."/>
            <person name="Baroncelli R."/>
            <person name="Muthumeenakshi S."/>
            <person name="Osborne T.H."/>
            <person name="Janganan T.K."/>
            <person name="Sreenivasaprasad S."/>
        </authorList>
    </citation>
    <scope>NUCLEOTIDE SEQUENCE</scope>
    <source>
        <strain evidence="2">Conio</strain>
    </source>
</reference>
<protein>
    <submittedName>
        <fullName evidence="2">Uncharacterized protein</fullName>
    </submittedName>
</protein>
<feature type="region of interest" description="Disordered" evidence="1">
    <location>
        <begin position="1"/>
        <end position="23"/>
    </location>
</feature>
<accession>A0A9P6GUJ4</accession>
<evidence type="ECO:0000313" key="3">
    <source>
        <dbReference type="Proteomes" id="UP000756921"/>
    </source>
</evidence>
<keyword evidence="3" id="KW-1185">Reference proteome</keyword>
<name>A0A9P6GUJ4_9PLEO</name>
<proteinExistence type="predicted"/>
<evidence type="ECO:0000256" key="1">
    <source>
        <dbReference type="SAM" id="MobiDB-lite"/>
    </source>
</evidence>